<reference evidence="10 11" key="1">
    <citation type="submission" date="2006-04" db="EMBL/GenBank/DDBJ databases">
        <authorList>
            <person name="Nierman W.C."/>
        </authorList>
    </citation>
    <scope>NUCLEOTIDE SEQUENCE [LARGE SCALE GENOMIC DNA]</scope>
    <source>
        <strain evidence="10 11">DW4/3-1</strain>
    </source>
</reference>
<evidence type="ECO:0000256" key="7">
    <source>
        <dbReference type="ARBA" id="ARBA00035136"/>
    </source>
</evidence>
<evidence type="ECO:0000256" key="9">
    <source>
        <dbReference type="SAM" id="MobiDB-lite"/>
    </source>
</evidence>
<dbReference type="InterPro" id="IPR036510">
    <property type="entry name" value="Ribosomal_bS20_sf"/>
</dbReference>
<protein>
    <recommendedName>
        <fullName evidence="7 8">Small ribosomal subunit protein bS20</fullName>
    </recommendedName>
</protein>
<name>Q08UG1_STIAD</name>
<accession>Q08UG1</accession>
<comment type="similarity">
    <text evidence="2 8">Belongs to the bacterial ribosomal protein bS20 family.</text>
</comment>
<evidence type="ECO:0000256" key="6">
    <source>
        <dbReference type="ARBA" id="ARBA00023274"/>
    </source>
</evidence>
<sequence length="88" mass="9492">MANTKSAEKRNRQTQKRRARNAAVRTTVKNAVKKARETLATKDTAKSADAVKDATRTLAKAASKGILHPRNAARRIARLAKAAKAAKA</sequence>
<dbReference type="SUPFAM" id="SSF46992">
    <property type="entry name" value="Ribosomal protein S20"/>
    <property type="match status" value="1"/>
</dbReference>
<dbReference type="PANTHER" id="PTHR33398:SF1">
    <property type="entry name" value="SMALL RIBOSOMAL SUBUNIT PROTEIN BS20C"/>
    <property type="match status" value="1"/>
</dbReference>
<feature type="region of interest" description="Disordered" evidence="9">
    <location>
        <begin position="1"/>
        <end position="25"/>
    </location>
</feature>
<comment type="caution">
    <text evidence="10">The sequence shown here is derived from an EMBL/GenBank/DDBJ whole genome shotgun (WGS) entry which is preliminary data.</text>
</comment>
<evidence type="ECO:0000256" key="5">
    <source>
        <dbReference type="ARBA" id="ARBA00022980"/>
    </source>
</evidence>
<evidence type="ECO:0000256" key="3">
    <source>
        <dbReference type="ARBA" id="ARBA00022730"/>
    </source>
</evidence>
<evidence type="ECO:0000256" key="1">
    <source>
        <dbReference type="ARBA" id="ARBA00003134"/>
    </source>
</evidence>
<evidence type="ECO:0000313" key="11">
    <source>
        <dbReference type="Proteomes" id="UP000032702"/>
    </source>
</evidence>
<dbReference type="AlphaFoldDB" id="Q08UG1"/>
<keyword evidence="6 8" id="KW-0687">Ribonucleoprotein</keyword>
<dbReference type="NCBIfam" id="TIGR00029">
    <property type="entry name" value="S20"/>
    <property type="match status" value="1"/>
</dbReference>
<organism evidence="10 11">
    <name type="scientific">Stigmatella aurantiaca (strain DW4/3-1)</name>
    <dbReference type="NCBI Taxonomy" id="378806"/>
    <lineage>
        <taxon>Bacteria</taxon>
        <taxon>Pseudomonadati</taxon>
        <taxon>Myxococcota</taxon>
        <taxon>Myxococcia</taxon>
        <taxon>Myxococcales</taxon>
        <taxon>Cystobacterineae</taxon>
        <taxon>Archangiaceae</taxon>
        <taxon>Stigmatella</taxon>
    </lineage>
</organism>
<dbReference type="GO" id="GO:0006412">
    <property type="term" value="P:translation"/>
    <property type="evidence" value="ECO:0007669"/>
    <property type="project" value="UniProtKB-UniRule"/>
</dbReference>
<dbReference type="PANTHER" id="PTHR33398">
    <property type="entry name" value="30S RIBOSOMAL PROTEIN S20"/>
    <property type="match status" value="1"/>
</dbReference>
<evidence type="ECO:0000256" key="8">
    <source>
        <dbReference type="HAMAP-Rule" id="MF_00500"/>
    </source>
</evidence>
<dbReference type="Proteomes" id="UP000032702">
    <property type="component" value="Unassembled WGS sequence"/>
</dbReference>
<dbReference type="RefSeq" id="WP_002616933.1">
    <property type="nucleotide sequence ID" value="NC_014623.1"/>
</dbReference>
<keyword evidence="4 8" id="KW-0694">RNA-binding</keyword>
<evidence type="ECO:0000313" key="10">
    <source>
        <dbReference type="EMBL" id="EAU64123.1"/>
    </source>
</evidence>
<dbReference type="EMBL" id="AAMD01000129">
    <property type="protein sequence ID" value="EAU64123.1"/>
    <property type="molecule type" value="Genomic_DNA"/>
</dbReference>
<dbReference type="InterPro" id="IPR002583">
    <property type="entry name" value="Ribosomal_bS20"/>
</dbReference>
<feature type="compositionally biased region" description="Basic and acidic residues" evidence="9">
    <location>
        <begin position="1"/>
        <end position="11"/>
    </location>
</feature>
<dbReference type="GO" id="GO:0005829">
    <property type="term" value="C:cytosol"/>
    <property type="evidence" value="ECO:0007669"/>
    <property type="project" value="TreeGrafter"/>
</dbReference>
<comment type="function">
    <text evidence="1 8">Binds directly to 16S ribosomal RNA.</text>
</comment>
<dbReference type="PATRIC" id="fig|378806.16.peg.3061"/>
<gene>
    <name evidence="8 10" type="primary">rpsT</name>
    <name evidence="10" type="ORF">STIAU_5428</name>
</gene>
<dbReference type="Gene3D" id="1.20.58.110">
    <property type="entry name" value="Ribosomal protein S20"/>
    <property type="match status" value="1"/>
</dbReference>
<evidence type="ECO:0000256" key="4">
    <source>
        <dbReference type="ARBA" id="ARBA00022884"/>
    </source>
</evidence>
<evidence type="ECO:0000256" key="2">
    <source>
        <dbReference type="ARBA" id="ARBA00007634"/>
    </source>
</evidence>
<dbReference type="GO" id="GO:0015935">
    <property type="term" value="C:small ribosomal subunit"/>
    <property type="evidence" value="ECO:0007669"/>
    <property type="project" value="TreeGrafter"/>
</dbReference>
<dbReference type="GO" id="GO:0070181">
    <property type="term" value="F:small ribosomal subunit rRNA binding"/>
    <property type="evidence" value="ECO:0007669"/>
    <property type="project" value="TreeGrafter"/>
</dbReference>
<dbReference type="Pfam" id="PF01649">
    <property type="entry name" value="Ribosomal_S20p"/>
    <property type="match status" value="1"/>
</dbReference>
<dbReference type="GO" id="GO:0003735">
    <property type="term" value="F:structural constituent of ribosome"/>
    <property type="evidence" value="ECO:0007669"/>
    <property type="project" value="InterPro"/>
</dbReference>
<keyword evidence="5 8" id="KW-0689">Ribosomal protein</keyword>
<dbReference type="HAMAP" id="MF_00500">
    <property type="entry name" value="Ribosomal_bS20"/>
    <property type="match status" value="1"/>
</dbReference>
<proteinExistence type="inferred from homology"/>
<dbReference type="OrthoDB" id="9807974at2"/>
<keyword evidence="3 8" id="KW-0699">rRNA-binding</keyword>